<dbReference type="SUPFAM" id="SSF55781">
    <property type="entry name" value="GAF domain-like"/>
    <property type="match status" value="1"/>
</dbReference>
<dbReference type="PANTHER" id="PTHR30136">
    <property type="entry name" value="HELIX-TURN-HELIX TRANSCRIPTIONAL REGULATOR, ICLR FAMILY"/>
    <property type="match status" value="1"/>
</dbReference>
<evidence type="ECO:0000313" key="8">
    <source>
        <dbReference type="Proteomes" id="UP000295106"/>
    </source>
</evidence>
<sequence length="276" mass="29252">MGSDNTPSNVRPADELRDSPRPPGAREQPPDGEGRTLRRGLLLLDRLQRAGDAGLRVVELCRASGLQRATVHRLLATLLDTGHVQRSGRFHYVAAVRREAQGAGASDLARRIAPVLARVSKGCGDAAFAVVREGHSSWCIARHVGTYPVQILSVQVGARQPLGVGAAGLALLAALPDDEAQAAIHAHGVVLARYGGMTPERLELLVRNTRERGWAVVGNHAVQGALGVGRAVCDAEGQPLAGISVAASTARMTSHRQRWIAGLMKEALEDWDRGAA</sequence>
<evidence type="ECO:0000259" key="5">
    <source>
        <dbReference type="PROSITE" id="PS51077"/>
    </source>
</evidence>
<evidence type="ECO:0000256" key="3">
    <source>
        <dbReference type="ARBA" id="ARBA00023163"/>
    </source>
</evidence>
<organism evidence="7 8">
    <name type="scientific">Rubrivivax gelatinosus</name>
    <name type="common">Rhodocyclus gelatinosus</name>
    <name type="synonym">Rhodopseudomonas gelatinosa</name>
    <dbReference type="NCBI Taxonomy" id="28068"/>
    <lineage>
        <taxon>Bacteria</taxon>
        <taxon>Pseudomonadati</taxon>
        <taxon>Pseudomonadota</taxon>
        <taxon>Betaproteobacteria</taxon>
        <taxon>Burkholderiales</taxon>
        <taxon>Sphaerotilaceae</taxon>
        <taxon>Rubrivivax</taxon>
    </lineage>
</organism>
<dbReference type="GeneID" id="99684708"/>
<keyword evidence="3" id="KW-0804">Transcription</keyword>
<dbReference type="AlphaFoldDB" id="A0A4R2M881"/>
<comment type="caution">
    <text evidence="7">The sequence shown here is derived from an EMBL/GenBank/DDBJ whole genome shotgun (WGS) entry which is preliminary data.</text>
</comment>
<feature type="domain" description="IclR-ED" evidence="6">
    <location>
        <begin position="94"/>
        <end position="276"/>
    </location>
</feature>
<dbReference type="PANTHER" id="PTHR30136:SF39">
    <property type="entry name" value="TRANSCRIPTIONAL REGULATORY PROTEIN"/>
    <property type="match status" value="1"/>
</dbReference>
<reference evidence="7 8" key="1">
    <citation type="submission" date="2019-03" db="EMBL/GenBank/DDBJ databases">
        <title>Genomic Encyclopedia of Type Strains, Phase IV (KMG-IV): sequencing the most valuable type-strain genomes for metagenomic binning, comparative biology and taxonomic classification.</title>
        <authorList>
            <person name="Goeker M."/>
        </authorList>
    </citation>
    <scope>NUCLEOTIDE SEQUENCE [LARGE SCALE GENOMIC DNA]</scope>
    <source>
        <strain evidence="7 8">DSM 1709</strain>
    </source>
</reference>
<keyword evidence="2" id="KW-0238">DNA-binding</keyword>
<dbReference type="OrthoDB" id="13103at2"/>
<dbReference type="Gene3D" id="1.10.10.10">
    <property type="entry name" value="Winged helix-like DNA-binding domain superfamily/Winged helix DNA-binding domain"/>
    <property type="match status" value="1"/>
</dbReference>
<dbReference type="EMBL" id="SLXD01000005">
    <property type="protein sequence ID" value="TCP02862.1"/>
    <property type="molecule type" value="Genomic_DNA"/>
</dbReference>
<dbReference type="GO" id="GO:0003677">
    <property type="term" value="F:DNA binding"/>
    <property type="evidence" value="ECO:0007669"/>
    <property type="project" value="UniProtKB-KW"/>
</dbReference>
<gene>
    <name evidence="7" type="ORF">EV684_10527</name>
</gene>
<dbReference type="InterPro" id="IPR036388">
    <property type="entry name" value="WH-like_DNA-bd_sf"/>
</dbReference>
<dbReference type="Proteomes" id="UP000295106">
    <property type="component" value="Unassembled WGS sequence"/>
</dbReference>
<dbReference type="RefSeq" id="WP_132646858.1">
    <property type="nucleotide sequence ID" value="NZ_CP181386.1"/>
</dbReference>
<name>A0A4R2M881_RUBGE</name>
<proteinExistence type="predicted"/>
<protein>
    <submittedName>
        <fullName evidence="7">IclR family transcriptional regulator</fullName>
    </submittedName>
</protein>
<dbReference type="GO" id="GO:0003700">
    <property type="term" value="F:DNA-binding transcription factor activity"/>
    <property type="evidence" value="ECO:0007669"/>
    <property type="project" value="TreeGrafter"/>
</dbReference>
<evidence type="ECO:0000259" key="6">
    <source>
        <dbReference type="PROSITE" id="PS51078"/>
    </source>
</evidence>
<evidence type="ECO:0000256" key="1">
    <source>
        <dbReference type="ARBA" id="ARBA00023015"/>
    </source>
</evidence>
<dbReference type="SUPFAM" id="SSF46785">
    <property type="entry name" value="Winged helix' DNA-binding domain"/>
    <property type="match status" value="1"/>
</dbReference>
<dbReference type="InterPro" id="IPR005471">
    <property type="entry name" value="Tscrpt_reg_IclR_N"/>
</dbReference>
<evidence type="ECO:0000313" key="7">
    <source>
        <dbReference type="EMBL" id="TCP02862.1"/>
    </source>
</evidence>
<dbReference type="GO" id="GO:0045892">
    <property type="term" value="P:negative regulation of DNA-templated transcription"/>
    <property type="evidence" value="ECO:0007669"/>
    <property type="project" value="TreeGrafter"/>
</dbReference>
<dbReference type="PROSITE" id="PS51077">
    <property type="entry name" value="HTH_ICLR"/>
    <property type="match status" value="1"/>
</dbReference>
<dbReference type="Gene3D" id="3.30.450.40">
    <property type="match status" value="1"/>
</dbReference>
<dbReference type="Pfam" id="PF09339">
    <property type="entry name" value="HTH_IclR"/>
    <property type="match status" value="1"/>
</dbReference>
<keyword evidence="1" id="KW-0805">Transcription regulation</keyword>
<feature type="region of interest" description="Disordered" evidence="4">
    <location>
        <begin position="1"/>
        <end position="36"/>
    </location>
</feature>
<dbReference type="InterPro" id="IPR036390">
    <property type="entry name" value="WH_DNA-bd_sf"/>
</dbReference>
<dbReference type="SMART" id="SM00346">
    <property type="entry name" value="HTH_ICLR"/>
    <property type="match status" value="1"/>
</dbReference>
<dbReference type="InterPro" id="IPR014757">
    <property type="entry name" value="Tscrpt_reg_IclR_C"/>
</dbReference>
<dbReference type="InterPro" id="IPR029016">
    <property type="entry name" value="GAF-like_dom_sf"/>
</dbReference>
<dbReference type="PROSITE" id="PS51078">
    <property type="entry name" value="ICLR_ED"/>
    <property type="match status" value="1"/>
</dbReference>
<feature type="domain" description="HTH iclR-type" evidence="5">
    <location>
        <begin position="34"/>
        <end position="94"/>
    </location>
</feature>
<accession>A0A4R2M881</accession>
<evidence type="ECO:0000256" key="2">
    <source>
        <dbReference type="ARBA" id="ARBA00023125"/>
    </source>
</evidence>
<dbReference type="Pfam" id="PF01614">
    <property type="entry name" value="IclR_C"/>
    <property type="match status" value="1"/>
</dbReference>
<evidence type="ECO:0000256" key="4">
    <source>
        <dbReference type="SAM" id="MobiDB-lite"/>
    </source>
</evidence>
<dbReference type="InterPro" id="IPR050707">
    <property type="entry name" value="HTH_MetabolicPath_Reg"/>
</dbReference>